<dbReference type="SUPFAM" id="SSF100950">
    <property type="entry name" value="NagB/RpiA/CoA transferase-like"/>
    <property type="match status" value="1"/>
</dbReference>
<dbReference type="CDD" id="cd01398">
    <property type="entry name" value="RPI_A"/>
    <property type="match status" value="1"/>
</dbReference>
<feature type="binding site" evidence="3">
    <location>
        <begin position="89"/>
        <end position="92"/>
    </location>
    <ligand>
        <name>substrate</name>
    </ligand>
</feature>
<dbReference type="PANTHER" id="PTHR43748:SF3">
    <property type="entry name" value="RIBOSE-5-PHOSPHATE ISOMERASE 3, CHLOROPLASTIC-RELATED"/>
    <property type="match status" value="1"/>
</dbReference>
<dbReference type="NCBIfam" id="TIGR00021">
    <property type="entry name" value="rpiA"/>
    <property type="match status" value="1"/>
</dbReference>
<evidence type="ECO:0000256" key="1">
    <source>
        <dbReference type="ARBA" id="ARBA00001713"/>
    </source>
</evidence>
<dbReference type="Gene3D" id="3.40.50.1360">
    <property type="match status" value="1"/>
</dbReference>
<evidence type="ECO:0000313" key="4">
    <source>
        <dbReference type="EMBL" id="NNU80253.1"/>
    </source>
</evidence>
<proteinExistence type="inferred from homology"/>
<comment type="subunit">
    <text evidence="3">Homodimer.</text>
</comment>
<evidence type="ECO:0000256" key="3">
    <source>
        <dbReference type="HAMAP-Rule" id="MF_00170"/>
    </source>
</evidence>
<comment type="similarity">
    <text evidence="3">Belongs to the ribose 5-phosphate isomerase family.</text>
</comment>
<dbReference type="Pfam" id="PF06026">
    <property type="entry name" value="Rib_5-P_isom_A"/>
    <property type="match status" value="1"/>
</dbReference>
<comment type="caution">
    <text evidence="4">The sequence shown here is derived from an EMBL/GenBank/DDBJ whole genome shotgun (WGS) entry which is preliminary data.</text>
</comment>
<dbReference type="Proteomes" id="UP000572377">
    <property type="component" value="Unassembled WGS sequence"/>
</dbReference>
<dbReference type="SUPFAM" id="SSF75445">
    <property type="entry name" value="D-ribose-5-phosphate isomerase (RpiA), lid domain"/>
    <property type="match status" value="1"/>
</dbReference>
<evidence type="ECO:0000313" key="5">
    <source>
        <dbReference type="Proteomes" id="UP000572377"/>
    </source>
</evidence>
<dbReference type="GO" id="GO:0004751">
    <property type="term" value="F:ribose-5-phosphate isomerase activity"/>
    <property type="evidence" value="ECO:0007669"/>
    <property type="project" value="UniProtKB-UniRule"/>
</dbReference>
<dbReference type="InterPro" id="IPR037171">
    <property type="entry name" value="NagB/RpiA_transferase-like"/>
</dbReference>
<keyword evidence="2 3" id="KW-0413">Isomerase</keyword>
<feature type="binding site" evidence="3">
    <location>
        <position position="129"/>
    </location>
    <ligand>
        <name>substrate</name>
    </ligand>
</feature>
<dbReference type="EC" id="5.3.1.6" evidence="3"/>
<feature type="binding site" evidence="3">
    <location>
        <begin position="102"/>
        <end position="105"/>
    </location>
    <ligand>
        <name>substrate</name>
    </ligand>
</feature>
<sequence>MPLHLDPNDRAKLTAAYHAMDFIEDGMKVGLGTGSTAAWLVKLLGARRHLEGLEILAVSTSEATEALARKMKIPTTTLEEAGWLDLTIDGADEADADLTLIKGGGGALLREKIVATASDRMVVIADPAKMVETLGAFPLPVEVVKFGWEASQSLVRDILEDSDVEGSRILRRMRDGAPFVTDEGHFILDLHLGRIGDPEGLAADLLSVPGVVETGLFTDIAETMVVGLPSGEAVFHFVDDEPRRLDTADGGRLDDFLKFIG</sequence>
<organism evidence="4 5">
    <name type="scientific">Halovulum dunhuangense</name>
    <dbReference type="NCBI Taxonomy" id="1505036"/>
    <lineage>
        <taxon>Bacteria</taxon>
        <taxon>Pseudomonadati</taxon>
        <taxon>Pseudomonadota</taxon>
        <taxon>Alphaproteobacteria</taxon>
        <taxon>Rhodobacterales</taxon>
        <taxon>Paracoccaceae</taxon>
        <taxon>Halovulum</taxon>
    </lineage>
</organism>
<comment type="catalytic activity">
    <reaction evidence="1 3">
        <text>aldehydo-D-ribose 5-phosphate = D-ribulose 5-phosphate</text>
        <dbReference type="Rhea" id="RHEA:14657"/>
        <dbReference type="ChEBI" id="CHEBI:58121"/>
        <dbReference type="ChEBI" id="CHEBI:58273"/>
        <dbReference type="EC" id="5.3.1.6"/>
    </reaction>
</comment>
<dbReference type="InterPro" id="IPR004788">
    <property type="entry name" value="Ribose5P_isomerase_type_A"/>
</dbReference>
<gene>
    <name evidence="3 4" type="primary">rpiA</name>
    <name evidence="4" type="ORF">HMH01_07350</name>
</gene>
<dbReference type="RefSeq" id="WP_171323855.1">
    <property type="nucleotide sequence ID" value="NZ_JABFBC010000001.1"/>
</dbReference>
<evidence type="ECO:0000256" key="2">
    <source>
        <dbReference type="ARBA" id="ARBA00023235"/>
    </source>
</evidence>
<dbReference type="GO" id="GO:0009052">
    <property type="term" value="P:pentose-phosphate shunt, non-oxidative branch"/>
    <property type="evidence" value="ECO:0007669"/>
    <property type="project" value="UniProtKB-UniRule"/>
</dbReference>
<name>A0A849L1V8_9RHOB</name>
<feature type="active site" description="Proton acceptor" evidence="3">
    <location>
        <position position="111"/>
    </location>
</feature>
<dbReference type="NCBIfam" id="NF001924">
    <property type="entry name" value="PRK00702.1"/>
    <property type="match status" value="1"/>
</dbReference>
<dbReference type="InterPro" id="IPR050262">
    <property type="entry name" value="Ribose-5P_isomerase"/>
</dbReference>
<dbReference type="InterPro" id="IPR020672">
    <property type="entry name" value="Ribose5P_isomerase_typA_subgr"/>
</dbReference>
<dbReference type="Gene3D" id="3.30.70.260">
    <property type="match status" value="1"/>
</dbReference>
<protein>
    <recommendedName>
        <fullName evidence="3">Ribose-5-phosphate isomerase A</fullName>
        <ecNumber evidence="3">5.3.1.6</ecNumber>
    </recommendedName>
    <alternativeName>
        <fullName evidence="3">Phosphoriboisomerase A</fullName>
        <shortName evidence="3">PRI</shortName>
    </alternativeName>
</protein>
<dbReference type="PANTHER" id="PTHR43748">
    <property type="entry name" value="RIBOSE-5-PHOSPHATE ISOMERASE 3, CHLOROPLASTIC-RELATED"/>
    <property type="match status" value="1"/>
</dbReference>
<comment type="pathway">
    <text evidence="3">Carbohydrate degradation; pentose phosphate pathway; D-ribose 5-phosphate from D-ribulose 5-phosphate (non-oxidative stage): step 1/1.</text>
</comment>
<dbReference type="EMBL" id="JABFBC010000001">
    <property type="protein sequence ID" value="NNU80253.1"/>
    <property type="molecule type" value="Genomic_DNA"/>
</dbReference>
<comment type="function">
    <text evidence="3">Catalyzes the reversible conversion of ribose-5-phosphate to ribulose 5-phosphate.</text>
</comment>
<accession>A0A849L1V8</accession>
<keyword evidence="5" id="KW-1185">Reference proteome</keyword>
<dbReference type="FunFam" id="3.40.50.1360:FF:000001">
    <property type="entry name" value="Ribose-5-phosphate isomerase A"/>
    <property type="match status" value="1"/>
</dbReference>
<dbReference type="UniPathway" id="UPA00115">
    <property type="reaction ID" value="UER00412"/>
</dbReference>
<reference evidence="4 5" key="1">
    <citation type="submission" date="2020-05" db="EMBL/GenBank/DDBJ databases">
        <title>Gimesia benthica sp. nov., a novel planctomycete isolated from a deep-sea water sample of the Northwest Indian Ocean.</title>
        <authorList>
            <person name="Wang J."/>
            <person name="Ruan C."/>
            <person name="Song L."/>
            <person name="Zhu Y."/>
            <person name="Li A."/>
            <person name="Zheng X."/>
            <person name="Wang L."/>
            <person name="Lu Z."/>
            <person name="Huang Y."/>
            <person name="Du W."/>
            <person name="Zhou Y."/>
            <person name="Huang L."/>
            <person name="Dai X."/>
        </authorList>
    </citation>
    <scope>NUCLEOTIDE SEQUENCE [LARGE SCALE GENOMIC DNA]</scope>
    <source>
        <strain evidence="4 5">YYQ-30</strain>
    </source>
</reference>
<dbReference type="HAMAP" id="MF_00170">
    <property type="entry name" value="Rib_5P_isom_A"/>
    <property type="match status" value="1"/>
</dbReference>
<feature type="binding site" evidence="3">
    <location>
        <begin position="33"/>
        <end position="36"/>
    </location>
    <ligand>
        <name>substrate</name>
    </ligand>
</feature>
<dbReference type="AlphaFoldDB" id="A0A849L1V8"/>